<keyword evidence="2" id="KW-1185">Reference proteome</keyword>
<organism evidence="1 2">
    <name type="scientific">Sphaerodactylus townsendi</name>
    <dbReference type="NCBI Taxonomy" id="933632"/>
    <lineage>
        <taxon>Eukaryota</taxon>
        <taxon>Metazoa</taxon>
        <taxon>Chordata</taxon>
        <taxon>Craniata</taxon>
        <taxon>Vertebrata</taxon>
        <taxon>Euteleostomi</taxon>
        <taxon>Lepidosauria</taxon>
        <taxon>Squamata</taxon>
        <taxon>Bifurcata</taxon>
        <taxon>Gekkota</taxon>
        <taxon>Sphaerodactylidae</taxon>
        <taxon>Sphaerodactylus</taxon>
    </lineage>
</organism>
<proteinExistence type="predicted"/>
<evidence type="ECO:0000313" key="1">
    <source>
        <dbReference type="EMBL" id="KAH7987723.1"/>
    </source>
</evidence>
<protein>
    <submittedName>
        <fullName evidence="1">Uncharacterized protein</fullName>
    </submittedName>
</protein>
<evidence type="ECO:0000313" key="2">
    <source>
        <dbReference type="Proteomes" id="UP000827872"/>
    </source>
</evidence>
<name>A0ACB8E668_9SAUR</name>
<dbReference type="Proteomes" id="UP000827872">
    <property type="component" value="Linkage Group LG17"/>
</dbReference>
<gene>
    <name evidence="1" type="ORF">K3G42_010168</name>
</gene>
<dbReference type="EMBL" id="CM037630">
    <property type="protein sequence ID" value="KAH7987723.1"/>
    <property type="molecule type" value="Genomic_DNA"/>
</dbReference>
<reference evidence="1" key="1">
    <citation type="submission" date="2021-08" db="EMBL/GenBank/DDBJ databases">
        <title>The first chromosome-level gecko genome reveals the dynamic sex chromosomes of Neotropical dwarf geckos (Sphaerodactylidae: Sphaerodactylus).</title>
        <authorList>
            <person name="Pinto B.J."/>
            <person name="Keating S.E."/>
            <person name="Gamble T."/>
        </authorList>
    </citation>
    <scope>NUCLEOTIDE SEQUENCE</scope>
    <source>
        <strain evidence="1">TG3544</strain>
    </source>
</reference>
<comment type="caution">
    <text evidence="1">The sequence shown here is derived from an EMBL/GenBank/DDBJ whole genome shotgun (WGS) entry which is preliminary data.</text>
</comment>
<accession>A0ACB8E668</accession>
<sequence>MISAVLRQMGLESRDENEEFRKRQEGLETEPGPEWGRRSEIAENLLPVTQLRAGDNCFRFRLGGAIQPKSFESDTPCRISERGTLRLYRGLSSPYGRFMDVSYITVFQRECITNAVKSRAAYPNREQQPCQPASHVLEVRPIG</sequence>